<name>A0ABQ7Q5X1_PLUXY</name>
<evidence type="ECO:0000313" key="2">
    <source>
        <dbReference type="EMBL" id="KAG7300549.1"/>
    </source>
</evidence>
<feature type="region of interest" description="Disordered" evidence="1">
    <location>
        <begin position="66"/>
        <end position="126"/>
    </location>
</feature>
<reference evidence="2 3" key="1">
    <citation type="submission" date="2021-06" db="EMBL/GenBank/DDBJ databases">
        <title>A haploid diamondback moth (Plutella xylostella L.) genome assembly resolves 31 chromosomes and identifies a diamide resistance mutation.</title>
        <authorList>
            <person name="Ward C.M."/>
            <person name="Perry K.D."/>
            <person name="Baker G."/>
            <person name="Powis K."/>
            <person name="Heckel D.G."/>
            <person name="Baxter S.W."/>
        </authorList>
    </citation>
    <scope>NUCLEOTIDE SEQUENCE [LARGE SCALE GENOMIC DNA]</scope>
    <source>
        <strain evidence="2 3">LV</strain>
        <tissue evidence="2">Single pupa</tissue>
    </source>
</reference>
<dbReference type="EMBL" id="JAHIBW010000021">
    <property type="protein sequence ID" value="KAG7300549.1"/>
    <property type="molecule type" value="Genomic_DNA"/>
</dbReference>
<protein>
    <submittedName>
        <fullName evidence="2">Uncharacterized protein</fullName>
    </submittedName>
</protein>
<proteinExistence type="predicted"/>
<feature type="compositionally biased region" description="Pro residues" evidence="1">
    <location>
        <begin position="66"/>
        <end position="110"/>
    </location>
</feature>
<keyword evidence="3" id="KW-1185">Reference proteome</keyword>
<sequence>MYKGSVWLRHMHFAATKFPINNKVEYTLFLELCKVQVYDSVVCQLQGSSLAASMLPGYAAAFGQPYEPPAPPVGPAAPAPPPEPAPPAAPPAPAPPVPSECPRPAPLPPRPPRRPHPPPHRPSESL</sequence>
<dbReference type="PRINTS" id="PR01217">
    <property type="entry name" value="PRICHEXTENSN"/>
</dbReference>
<evidence type="ECO:0000313" key="3">
    <source>
        <dbReference type="Proteomes" id="UP000823941"/>
    </source>
</evidence>
<gene>
    <name evidence="2" type="ORF">JYU34_016195</name>
</gene>
<comment type="caution">
    <text evidence="2">The sequence shown here is derived from an EMBL/GenBank/DDBJ whole genome shotgun (WGS) entry which is preliminary data.</text>
</comment>
<organism evidence="2 3">
    <name type="scientific">Plutella xylostella</name>
    <name type="common">Diamondback moth</name>
    <name type="synonym">Plutella maculipennis</name>
    <dbReference type="NCBI Taxonomy" id="51655"/>
    <lineage>
        <taxon>Eukaryota</taxon>
        <taxon>Metazoa</taxon>
        <taxon>Ecdysozoa</taxon>
        <taxon>Arthropoda</taxon>
        <taxon>Hexapoda</taxon>
        <taxon>Insecta</taxon>
        <taxon>Pterygota</taxon>
        <taxon>Neoptera</taxon>
        <taxon>Endopterygota</taxon>
        <taxon>Lepidoptera</taxon>
        <taxon>Glossata</taxon>
        <taxon>Ditrysia</taxon>
        <taxon>Yponomeutoidea</taxon>
        <taxon>Plutellidae</taxon>
        <taxon>Plutella</taxon>
    </lineage>
</organism>
<evidence type="ECO:0000256" key="1">
    <source>
        <dbReference type="SAM" id="MobiDB-lite"/>
    </source>
</evidence>
<accession>A0ABQ7Q5X1</accession>
<dbReference type="Proteomes" id="UP000823941">
    <property type="component" value="Chromosome 21"/>
</dbReference>